<feature type="compositionally biased region" description="Basic and acidic residues" evidence="1">
    <location>
        <begin position="188"/>
        <end position="209"/>
    </location>
</feature>
<feature type="region of interest" description="Disordered" evidence="1">
    <location>
        <begin position="1"/>
        <end position="20"/>
    </location>
</feature>
<accession>A0A812IAB2</accession>
<keyword evidence="3" id="KW-1185">Reference proteome</keyword>
<proteinExistence type="predicted"/>
<evidence type="ECO:0000313" key="3">
    <source>
        <dbReference type="Proteomes" id="UP000604046"/>
    </source>
</evidence>
<comment type="caution">
    <text evidence="2">The sequence shown here is derived from an EMBL/GenBank/DDBJ whole genome shotgun (WGS) entry which is preliminary data.</text>
</comment>
<sequence length="209" mass="23562">MSFDRPPRSQVVQTGRTERIESESVPKWTCDCGTQNLMSRSHCTSCSLLRKEDRQMRMVARANMGLGKGGGYFERGDSAGRGKAEAGDVKGGLDEYGRRRADANVPAVTKQALSEQRLEKPALSKQRRRDALSHQKDQKAAAPDVPEAQPEPDHGGESNKPVSKAEKQKLALARLRERKRLSPPKPCHFREKSSRSRSLERRRESVRWR</sequence>
<name>A0A812IAB2_9DINO</name>
<gene>
    <name evidence="2" type="ORF">SNAT2548_LOCUS3136</name>
</gene>
<feature type="compositionally biased region" description="Basic and acidic residues" evidence="1">
    <location>
        <begin position="129"/>
        <end position="139"/>
    </location>
</feature>
<evidence type="ECO:0000256" key="1">
    <source>
        <dbReference type="SAM" id="MobiDB-lite"/>
    </source>
</evidence>
<feature type="compositionally biased region" description="Basic and acidic residues" evidence="1">
    <location>
        <begin position="151"/>
        <end position="169"/>
    </location>
</feature>
<evidence type="ECO:0000313" key="2">
    <source>
        <dbReference type="EMBL" id="CAE7024906.1"/>
    </source>
</evidence>
<reference evidence="2" key="1">
    <citation type="submission" date="2021-02" db="EMBL/GenBank/DDBJ databases">
        <authorList>
            <person name="Dougan E. K."/>
            <person name="Rhodes N."/>
            <person name="Thang M."/>
            <person name="Chan C."/>
        </authorList>
    </citation>
    <scope>NUCLEOTIDE SEQUENCE</scope>
</reference>
<dbReference type="Proteomes" id="UP000604046">
    <property type="component" value="Unassembled WGS sequence"/>
</dbReference>
<organism evidence="2 3">
    <name type="scientific">Symbiodinium natans</name>
    <dbReference type="NCBI Taxonomy" id="878477"/>
    <lineage>
        <taxon>Eukaryota</taxon>
        <taxon>Sar</taxon>
        <taxon>Alveolata</taxon>
        <taxon>Dinophyceae</taxon>
        <taxon>Suessiales</taxon>
        <taxon>Symbiodiniaceae</taxon>
        <taxon>Symbiodinium</taxon>
    </lineage>
</organism>
<dbReference type="AlphaFoldDB" id="A0A812IAB2"/>
<dbReference type="EMBL" id="CAJNDS010000191">
    <property type="protein sequence ID" value="CAE7024906.1"/>
    <property type="molecule type" value="Genomic_DNA"/>
</dbReference>
<dbReference type="OrthoDB" id="444114at2759"/>
<feature type="region of interest" description="Disordered" evidence="1">
    <location>
        <begin position="65"/>
        <end position="209"/>
    </location>
</feature>
<protein>
    <submittedName>
        <fullName evidence="2">Uncharacterized protein</fullName>
    </submittedName>
</protein>
<feature type="compositionally biased region" description="Basic and acidic residues" evidence="1">
    <location>
        <begin position="74"/>
        <end position="102"/>
    </location>
</feature>